<gene>
    <name evidence="4" type="ORF">DI392_16435</name>
</gene>
<feature type="transmembrane region" description="Helical" evidence="3">
    <location>
        <begin position="33"/>
        <end position="52"/>
    </location>
</feature>
<evidence type="ECO:0000313" key="5">
    <source>
        <dbReference type="Proteomes" id="UP000245362"/>
    </source>
</evidence>
<dbReference type="OrthoDB" id="2840521at2"/>
<name>A0A2U3B641_9VIBR</name>
<dbReference type="EMBL" id="QFWT01000010">
    <property type="protein sequence ID" value="PWI32260.1"/>
    <property type="molecule type" value="Genomic_DNA"/>
</dbReference>
<feature type="transmembrane region" description="Helical" evidence="3">
    <location>
        <begin position="296"/>
        <end position="315"/>
    </location>
</feature>
<evidence type="ECO:0008006" key="6">
    <source>
        <dbReference type="Google" id="ProtNLM"/>
    </source>
</evidence>
<organism evidence="4 5">
    <name type="scientific">Vibrio albus</name>
    <dbReference type="NCBI Taxonomy" id="2200953"/>
    <lineage>
        <taxon>Bacteria</taxon>
        <taxon>Pseudomonadati</taxon>
        <taxon>Pseudomonadota</taxon>
        <taxon>Gammaproteobacteria</taxon>
        <taxon>Vibrionales</taxon>
        <taxon>Vibrionaceae</taxon>
        <taxon>Vibrio</taxon>
    </lineage>
</organism>
<dbReference type="PANTHER" id="PTHR36838">
    <property type="entry name" value="AUXIN EFFLUX CARRIER FAMILY PROTEIN"/>
    <property type="match status" value="1"/>
</dbReference>
<comment type="subcellular location">
    <subcellularLocation>
        <location evidence="1">Endomembrane system</location>
        <topology evidence="1">Multi-pass membrane protein</topology>
    </subcellularLocation>
</comment>
<feature type="transmembrane region" description="Helical" evidence="3">
    <location>
        <begin position="260"/>
        <end position="284"/>
    </location>
</feature>
<feature type="transmembrane region" description="Helical" evidence="3">
    <location>
        <begin position="126"/>
        <end position="147"/>
    </location>
</feature>
<evidence type="ECO:0000256" key="1">
    <source>
        <dbReference type="ARBA" id="ARBA00004127"/>
    </source>
</evidence>
<feature type="transmembrane region" description="Helical" evidence="3">
    <location>
        <begin position="168"/>
        <end position="188"/>
    </location>
</feature>
<protein>
    <recommendedName>
        <fullName evidence="6">AEC family transporter</fullName>
    </recommendedName>
</protein>
<keyword evidence="3" id="KW-0812">Transmembrane</keyword>
<dbReference type="Gene3D" id="1.20.1530.20">
    <property type="match status" value="1"/>
</dbReference>
<proteinExistence type="predicted"/>
<evidence type="ECO:0000256" key="2">
    <source>
        <dbReference type="ARBA" id="ARBA00022448"/>
    </source>
</evidence>
<feature type="transmembrane region" description="Helical" evidence="3">
    <location>
        <begin position="194"/>
        <end position="217"/>
    </location>
</feature>
<dbReference type="InterPro" id="IPR038770">
    <property type="entry name" value="Na+/solute_symporter_sf"/>
</dbReference>
<keyword evidence="2" id="KW-0813">Transport</keyword>
<keyword evidence="3" id="KW-0472">Membrane</keyword>
<keyword evidence="3" id="KW-1133">Transmembrane helix</keyword>
<keyword evidence="5" id="KW-1185">Reference proteome</keyword>
<dbReference type="PANTHER" id="PTHR36838:SF3">
    <property type="entry name" value="TRANSPORTER AUXIN EFFLUX CARRIER EC FAMILY"/>
    <property type="match status" value="1"/>
</dbReference>
<feature type="transmembrane region" description="Helical" evidence="3">
    <location>
        <begin position="97"/>
        <end position="120"/>
    </location>
</feature>
<reference evidence="4 5" key="1">
    <citation type="submission" date="2018-05" db="EMBL/GenBank/DDBJ databases">
        <title>Vibrio limimaris sp. nov., isolated from marine sediment.</title>
        <authorList>
            <person name="Li C.-M."/>
        </authorList>
    </citation>
    <scope>NUCLEOTIDE SEQUENCE [LARGE SCALE GENOMIC DNA]</scope>
    <source>
        <strain evidence="4 5">E4404</strain>
    </source>
</reference>
<accession>A0A2U3B641</accession>
<feature type="transmembrane region" description="Helical" evidence="3">
    <location>
        <begin position="229"/>
        <end position="254"/>
    </location>
</feature>
<dbReference type="AlphaFoldDB" id="A0A2U3B641"/>
<feature type="transmembrane region" description="Helical" evidence="3">
    <location>
        <begin position="6"/>
        <end position="26"/>
    </location>
</feature>
<feature type="transmembrane region" description="Helical" evidence="3">
    <location>
        <begin position="64"/>
        <end position="85"/>
    </location>
</feature>
<evidence type="ECO:0000256" key="3">
    <source>
        <dbReference type="SAM" id="Phobius"/>
    </source>
</evidence>
<dbReference type="RefSeq" id="WP_109320785.1">
    <property type="nucleotide sequence ID" value="NZ_QFWT01000010.1"/>
</dbReference>
<dbReference type="Proteomes" id="UP000245362">
    <property type="component" value="Unassembled WGS sequence"/>
</dbReference>
<sequence>MNQAFLFTFGIIITGFILGLFFQRYFNQFASKLSLAATKIALMSLIPFSVFISLWQLEQMRMELFYLPVIGASVILSGALVGKIVSAKLSLTDKQAAAIVPVASMYNLGALGNLIVFSILGEDGVAVLALFKLFEELIYFGGIFPYAKSKSQDAEMRATQNKRVWKDPIFLIALTAVSSGLLLNLAGIERPQFLYSFTYWMIPLGTFLLVFSVGLTFNLKGGKIWRNLAIATALGRNIAAVTVVIVLLTVFGLWQVDDRLVSSVCLILAVMPTAFMSTLPSVLYDLDNDVANTGWIASYGVSAAVIPLMLLYVTVLG</sequence>
<dbReference type="GO" id="GO:0012505">
    <property type="term" value="C:endomembrane system"/>
    <property type="evidence" value="ECO:0007669"/>
    <property type="project" value="UniProtKB-SubCell"/>
</dbReference>
<evidence type="ECO:0000313" key="4">
    <source>
        <dbReference type="EMBL" id="PWI32260.1"/>
    </source>
</evidence>
<comment type="caution">
    <text evidence="4">The sequence shown here is derived from an EMBL/GenBank/DDBJ whole genome shotgun (WGS) entry which is preliminary data.</text>
</comment>